<evidence type="ECO:0000259" key="12">
    <source>
        <dbReference type="Pfam" id="PF21365"/>
    </source>
</evidence>
<dbReference type="InterPro" id="IPR043519">
    <property type="entry name" value="NT_sf"/>
</dbReference>
<dbReference type="GO" id="GO:0005975">
    <property type="term" value="P:carbohydrate metabolic process"/>
    <property type="evidence" value="ECO:0007669"/>
    <property type="project" value="InterPro"/>
</dbReference>
<dbReference type="SUPFAM" id="SSF81301">
    <property type="entry name" value="Nucleotidyltransferase"/>
    <property type="match status" value="1"/>
</dbReference>
<dbReference type="GO" id="GO:0009116">
    <property type="term" value="P:nucleoside metabolic process"/>
    <property type="evidence" value="ECO:0007669"/>
    <property type="project" value="InterPro"/>
</dbReference>
<evidence type="ECO:0000256" key="8">
    <source>
        <dbReference type="SAM" id="MobiDB-lite"/>
    </source>
</evidence>
<feature type="compositionally biased region" description="Pro residues" evidence="8">
    <location>
        <begin position="649"/>
        <end position="658"/>
    </location>
</feature>
<feature type="compositionally biased region" description="Basic and acidic residues" evidence="8">
    <location>
        <begin position="672"/>
        <end position="681"/>
    </location>
</feature>
<keyword evidence="4" id="KW-0378">Hydrolase</keyword>
<comment type="similarity">
    <text evidence="2">Belongs to the DNA polymerase type-B-like family.</text>
</comment>
<evidence type="ECO:0000256" key="6">
    <source>
        <dbReference type="ARBA" id="ARBA00023295"/>
    </source>
</evidence>
<dbReference type="GO" id="GO:0030246">
    <property type="term" value="F:carbohydrate binding"/>
    <property type="evidence" value="ECO:0007669"/>
    <property type="project" value="InterPro"/>
</dbReference>
<dbReference type="FunFam" id="3.20.20.80:FF:000053">
    <property type="entry name" value="Alpha-xylosidase YicI"/>
    <property type="match status" value="1"/>
</dbReference>
<dbReference type="CDD" id="cd06593">
    <property type="entry name" value="GH31_xylosidase_YicI"/>
    <property type="match status" value="1"/>
</dbReference>
<dbReference type="InterPro" id="IPR035994">
    <property type="entry name" value="Nucleoside_phosphorylase_sf"/>
</dbReference>
<feature type="compositionally biased region" description="Acidic residues" evidence="8">
    <location>
        <begin position="111"/>
        <end position="124"/>
    </location>
</feature>
<feature type="compositionally biased region" description="Acidic residues" evidence="8">
    <location>
        <begin position="92"/>
        <end position="103"/>
    </location>
</feature>
<evidence type="ECO:0000259" key="9">
    <source>
        <dbReference type="Pfam" id="PF01055"/>
    </source>
</evidence>
<feature type="compositionally biased region" description="Basic and acidic residues" evidence="8">
    <location>
        <begin position="34"/>
        <end position="50"/>
    </location>
</feature>
<comment type="catalytic activity">
    <reaction evidence="7">
        <text>Hydrolysis of terminal, non-reducing alpha-D-xylose residues with release of alpha-D-xylose.</text>
        <dbReference type="EC" id="3.2.1.177"/>
    </reaction>
</comment>
<dbReference type="RefSeq" id="XP_035348599.1">
    <property type="nucleotide sequence ID" value="XM_035492706.1"/>
</dbReference>
<evidence type="ECO:0000256" key="5">
    <source>
        <dbReference type="ARBA" id="ARBA00022842"/>
    </source>
</evidence>
<feature type="region of interest" description="Disordered" evidence="8">
    <location>
        <begin position="626"/>
        <end position="708"/>
    </location>
</feature>
<dbReference type="Pfam" id="PF03828">
    <property type="entry name" value="PAP_assoc"/>
    <property type="match status" value="1"/>
</dbReference>
<dbReference type="InterPro" id="IPR048395">
    <property type="entry name" value="Glyco_hydro_31_C"/>
</dbReference>
<dbReference type="SUPFAM" id="SSF51445">
    <property type="entry name" value="(Trans)glycosidases"/>
    <property type="match status" value="1"/>
</dbReference>
<feature type="compositionally biased region" description="Basic and acidic residues" evidence="8">
    <location>
        <begin position="691"/>
        <end position="707"/>
    </location>
</feature>
<dbReference type="InterPro" id="IPR054708">
    <property type="entry name" value="MTPAP-like_central"/>
</dbReference>
<feature type="domain" description="Glycoside hydrolase family 31 N-terminal" evidence="11">
    <location>
        <begin position="1146"/>
        <end position="1327"/>
    </location>
</feature>
<dbReference type="CDD" id="cd05402">
    <property type="entry name" value="NT_PAP_TUTase"/>
    <property type="match status" value="1"/>
</dbReference>
<feature type="region of interest" description="Disordered" evidence="8">
    <location>
        <begin position="1"/>
        <end position="166"/>
    </location>
</feature>
<dbReference type="InterPro" id="IPR000322">
    <property type="entry name" value="Glyco_hydro_31_TIM"/>
</dbReference>
<dbReference type="GeneID" id="55997069"/>
<dbReference type="InterPro" id="IPR011013">
    <property type="entry name" value="Gal_mutarotase_sf_dom"/>
</dbReference>
<organism evidence="14 15">
    <name type="scientific">Talaromyces rugulosus</name>
    <name type="common">Penicillium rugulosum</name>
    <dbReference type="NCBI Taxonomy" id="121627"/>
    <lineage>
        <taxon>Eukaryota</taxon>
        <taxon>Fungi</taxon>
        <taxon>Dikarya</taxon>
        <taxon>Ascomycota</taxon>
        <taxon>Pezizomycotina</taxon>
        <taxon>Eurotiomycetes</taxon>
        <taxon>Eurotiomycetidae</taxon>
        <taxon>Eurotiales</taxon>
        <taxon>Trichocomaceae</taxon>
        <taxon>Talaromyces</taxon>
        <taxon>Talaromyces sect. Islandici</taxon>
    </lineage>
</organism>
<evidence type="ECO:0000256" key="4">
    <source>
        <dbReference type="ARBA" id="ARBA00022801"/>
    </source>
</evidence>
<keyword evidence="6" id="KW-0326">Glycosidase</keyword>
<gene>
    <name evidence="14" type="ORF">TRUGW13939_09586</name>
</gene>
<reference evidence="15" key="1">
    <citation type="submission" date="2020-06" db="EMBL/GenBank/DDBJ databases">
        <title>A chromosome-scale genome assembly of Talaromyces rugulosus W13939.</title>
        <authorList>
            <person name="Wang B."/>
            <person name="Guo L."/>
            <person name="Ye K."/>
            <person name="Wang L."/>
        </authorList>
    </citation>
    <scope>NUCLEOTIDE SEQUENCE [LARGE SCALE GENOMIC DNA]</scope>
    <source>
        <strain evidence="15">W13939</strain>
    </source>
</reference>
<evidence type="ECO:0000313" key="14">
    <source>
        <dbReference type="EMBL" id="QKX62425.1"/>
    </source>
</evidence>
<dbReference type="InterPro" id="IPR025887">
    <property type="entry name" value="Glyco_hydro_31_N_dom"/>
</dbReference>
<dbReference type="Pfam" id="PF22600">
    <property type="entry name" value="MTPAP-like_central"/>
    <property type="match status" value="1"/>
</dbReference>
<keyword evidence="5" id="KW-0460">Magnesium</keyword>
<evidence type="ECO:0000256" key="3">
    <source>
        <dbReference type="ARBA" id="ARBA00022723"/>
    </source>
</evidence>
<dbReference type="Pfam" id="PF01055">
    <property type="entry name" value="Glyco_hydro_31_2nd"/>
    <property type="match status" value="1"/>
</dbReference>
<dbReference type="OrthoDB" id="1334205at2759"/>
<evidence type="ECO:0000313" key="15">
    <source>
        <dbReference type="Proteomes" id="UP000509510"/>
    </source>
</evidence>
<dbReference type="GO" id="GO:0016779">
    <property type="term" value="F:nucleotidyltransferase activity"/>
    <property type="evidence" value="ECO:0007669"/>
    <property type="project" value="UniProtKB-ARBA"/>
</dbReference>
<dbReference type="Gene3D" id="3.20.20.80">
    <property type="entry name" value="Glycosidases"/>
    <property type="match status" value="1"/>
</dbReference>
<dbReference type="GO" id="GO:0061634">
    <property type="term" value="F:alpha-D-xyloside xylohydrolase"/>
    <property type="evidence" value="ECO:0007669"/>
    <property type="project" value="UniProtKB-EC"/>
</dbReference>
<evidence type="ECO:0000256" key="7">
    <source>
        <dbReference type="ARBA" id="ARBA00052064"/>
    </source>
</evidence>
<feature type="compositionally biased region" description="Basic and acidic residues" evidence="8">
    <location>
        <begin position="12"/>
        <end position="25"/>
    </location>
</feature>
<feature type="domain" description="Glycosyl hydrolase family 31 C-terminal" evidence="12">
    <location>
        <begin position="1685"/>
        <end position="1781"/>
    </location>
</feature>
<dbReference type="Gene3D" id="3.40.50.1580">
    <property type="entry name" value="Nucleoside phosphorylase domain"/>
    <property type="match status" value="1"/>
</dbReference>
<feature type="domain" description="Glycoside hydrolase family 31 TIM barrel" evidence="9">
    <location>
        <begin position="1380"/>
        <end position="1675"/>
    </location>
</feature>
<dbReference type="SUPFAM" id="SSF74650">
    <property type="entry name" value="Galactose mutarotase-like"/>
    <property type="match status" value="1"/>
</dbReference>
<dbReference type="SUPFAM" id="SSF51011">
    <property type="entry name" value="Glycosyl hydrolase domain"/>
    <property type="match status" value="1"/>
</dbReference>
<dbReference type="CDD" id="cd14752">
    <property type="entry name" value="GH31_N"/>
    <property type="match status" value="1"/>
</dbReference>
<feature type="compositionally biased region" description="Basic and acidic residues" evidence="8">
    <location>
        <begin position="226"/>
        <end position="242"/>
    </location>
</feature>
<dbReference type="Pfam" id="PF13802">
    <property type="entry name" value="Gal_mutarotas_2"/>
    <property type="match status" value="1"/>
</dbReference>
<dbReference type="InterPro" id="IPR017853">
    <property type="entry name" value="GH"/>
</dbReference>
<evidence type="ECO:0000259" key="13">
    <source>
        <dbReference type="Pfam" id="PF22600"/>
    </source>
</evidence>
<dbReference type="InterPro" id="IPR002058">
    <property type="entry name" value="PAP_assoc"/>
</dbReference>
<dbReference type="SUPFAM" id="SSF81631">
    <property type="entry name" value="PAP/OAS1 substrate-binding domain"/>
    <property type="match status" value="1"/>
</dbReference>
<dbReference type="NCBIfam" id="NF007940">
    <property type="entry name" value="PRK10658.1"/>
    <property type="match status" value="1"/>
</dbReference>
<keyword evidence="3" id="KW-0479">Metal-binding</keyword>
<dbReference type="SUPFAM" id="SSF53167">
    <property type="entry name" value="Purine and uridine phosphorylases"/>
    <property type="match status" value="1"/>
</dbReference>
<dbReference type="GO" id="GO:0046872">
    <property type="term" value="F:metal ion binding"/>
    <property type="evidence" value="ECO:0007669"/>
    <property type="project" value="UniProtKB-KW"/>
</dbReference>
<accession>A0A7H8RAD2</accession>
<evidence type="ECO:0000259" key="11">
    <source>
        <dbReference type="Pfam" id="PF13802"/>
    </source>
</evidence>
<feature type="domain" description="PAP-associated" evidence="10">
    <location>
        <begin position="499"/>
        <end position="553"/>
    </location>
</feature>
<dbReference type="Gene3D" id="2.60.40.1760">
    <property type="entry name" value="glycosyl hydrolase (family 31)"/>
    <property type="match status" value="1"/>
</dbReference>
<proteinExistence type="inferred from homology"/>
<evidence type="ECO:0000256" key="2">
    <source>
        <dbReference type="ARBA" id="ARBA00008593"/>
    </source>
</evidence>
<dbReference type="PANTHER" id="PTHR43053:SF4">
    <property type="entry name" value="MYOGENESIS-REGULATING GLYCOSIDASE"/>
    <property type="match status" value="1"/>
</dbReference>
<protein>
    <submittedName>
        <fullName evidence="14">Uncharacterized protein</fullName>
    </submittedName>
</protein>
<dbReference type="InterPro" id="IPR013780">
    <property type="entry name" value="Glyco_hydro_b"/>
</dbReference>
<feature type="domain" description="Poly(A) RNA polymerase mitochondrial-like central palm" evidence="13">
    <location>
        <begin position="293"/>
        <end position="435"/>
    </location>
</feature>
<sequence length="1848" mass="207497">MPNFAYEFQGDQGRDRDRDRDRGDYNRGAGGRPRNFDDDRRRRPRHDFTFRFRPPTAERPLLSRQRDRTPDFLANTVDGQDTPQLKFANPDELTDSDEAEMEESASSGGDNDNDNDNGDDDEDSGTAATPPRKKRALESTVNSNTVERPKWSNPDPYTVLPPSDETQGKHVDVVKLIRKARLAANAPANADAVATNEDYISFDMGDDADVVDENVPPENAPTGPRALRDRPDDSIAGKKRTRDDEIKPFTGKFGKVGYSPYGDIVSVWKAGPSDNGTPWLELMEPTLHLGTRLHNEILAFYDWVKPRPYEDMIRRDLVERIQRVFDVQPKFRGMEVKPFGSFASGLYLPVADMDLVLLSPSFIRNGRETFIPRRRGFGGQVSIYEVARLLERASVVASGSMEIIAGARVPILKWVDRLTGLKVDMSFDNDSGIRAIYFFNKWKEAYPAMPAIVAIIKQFLLLRGLNEVPTGGLGGFSIICLVVSLFQHMPHTMDGHGPTLGSVLMDFFDFYGNKFDFSSVGIRLNPPGYYNKVVYSHDRKPRLSIEDPNKPDNDISVGTKEIDLILRSFSKAHSALKSRMKSLATSHQPEVCFLDTIISACYDEYAEQRAQLRIIFEKETRFEPYLRLLTPPPPPEESPSESEYDPEDAPAPPPPPPELKSEASTVSKSSKSSKEAKDSKSSSKRQKKDGKKQEQKERKKVAAQDRTKRLKLLLPHRASEIKDEIGHEEAFLFSGGAAVDSVKESSKPSKTTLLLVRFLSSSNWWAPRMSDPANYTVGWICAFGVEYVAAQEFLDEQHEGPKFVAPNDTNDYTLGKIWQHNVVIAVLPDGEHSTASAANVATSMMNSFPNVRIGLMVGIGGGVPSEKHDIRLGDIVVSASRHGEGGVFQYDFGKSIEGQGFQHTQFLNQSPTTLRTAIAGIQAQYKRKGHRIQEAVNGIIDRNARLRQEYERPHPSTDRLFKAEVIHNPTTDCTKFCMADPFNLISRRERTEHEDNPTIHYGLVASASQLMKDASTRDRLAAEKDVLCFETGAAGLMNHFPCLVIRGICNYSDSHGNKEWQGYASMVAAAYAKDILHRISPSMHIEAEKGADSSSPITVTLQEGISIDWMSNVERFTVEDETVNLLLNKYQRHRGDTLNSPAISAEVTSPLEGIIGVKLVHWAGQVDNGPHYHLNSAKGHAKIEKVTTPNSAAVSYQSGPLNLNIKTSPNDLEFVWSSSHDQKKLTGHSFRSIGYVRDGTTDKTRWQDGMYIEHQGYMLAELDLGVNEKLYGLGERFGPFVKNGQTVDIWNEDGGTSSELAYKNIPFYLSSKRYGVFVRHAGKVSFELQSERTTRVNISVPGQELEYFVVYGSTPKEVLRRYTALTGQPSLLTVPGFTTNYDEKTVTGFLDGFRDRDIPLGVFHFDAFWMKSYQWCDLEFDEDYFPNATEYLKRLKDRGLRISVWLNSYVGQASRLFKEGKEKGYFIKRLDGSVWQWDLWQAGMAIVDFTNPAASEWYISHLMRLMDMGVDSFKTDFAERIPFKNVQFYDGSDPERMHNYYSLLYNKAVYEAMTRRVGRANSLLFARSTAPGGQAYPVHWGGDCESTFEAMAESLRGGLSLMLSGYIFWASDIGGFEGTPPPALYKRWVQFGLLSSHSRLHGSSSFRVPWIYGEDCSDVLRDCVKRKISLTPYILQEALNGHREGVPLMRPMFLEFPDDLNAYAIDTQYMFGSNLLVAPVFTEDGSVSFYVPYTTNSSSLDEDGHGKWISWFDHEKTYEPGRWYHETHDFSSLPVLIRPGTATPVNRSLKTPQDDPFGGLEFIVNGKVAQDYRIEIVNPDNVHEVIKSVAVGAVTQDGNVIVVPVNAT</sequence>
<feature type="region of interest" description="Disordered" evidence="8">
    <location>
        <begin position="207"/>
        <end position="242"/>
    </location>
</feature>
<dbReference type="EMBL" id="CP055902">
    <property type="protein sequence ID" value="QKX62425.1"/>
    <property type="molecule type" value="Genomic_DNA"/>
</dbReference>
<dbReference type="PANTHER" id="PTHR43053">
    <property type="entry name" value="GLYCOSIDASE FAMILY 31"/>
    <property type="match status" value="1"/>
</dbReference>
<dbReference type="FunFam" id="2.60.40.1760:FF:000009">
    <property type="entry name" value="Sugar hydrolase"/>
    <property type="match status" value="1"/>
</dbReference>
<name>A0A7H8RAD2_TALRU</name>
<dbReference type="Gene3D" id="3.30.460.10">
    <property type="entry name" value="Beta Polymerase, domain 2"/>
    <property type="match status" value="1"/>
</dbReference>
<comment type="similarity">
    <text evidence="1">Belongs to the glycosyl hydrolase 31 family.</text>
</comment>
<evidence type="ECO:0000256" key="1">
    <source>
        <dbReference type="ARBA" id="ARBA00007806"/>
    </source>
</evidence>
<dbReference type="Gene3D" id="2.60.40.1180">
    <property type="entry name" value="Golgi alpha-mannosidase II"/>
    <property type="match status" value="1"/>
</dbReference>
<dbReference type="KEGG" id="trg:TRUGW13939_09586"/>
<dbReference type="Proteomes" id="UP000509510">
    <property type="component" value="Chromosome V"/>
</dbReference>
<dbReference type="InterPro" id="IPR050985">
    <property type="entry name" value="Alpha-glycosidase_related"/>
</dbReference>
<dbReference type="Gene3D" id="1.10.1410.10">
    <property type="match status" value="1"/>
</dbReference>
<evidence type="ECO:0000259" key="10">
    <source>
        <dbReference type="Pfam" id="PF03828"/>
    </source>
</evidence>
<feature type="compositionally biased region" description="Acidic residues" evidence="8">
    <location>
        <begin position="638"/>
        <end position="648"/>
    </location>
</feature>
<dbReference type="GO" id="GO:0010605">
    <property type="term" value="P:negative regulation of macromolecule metabolic process"/>
    <property type="evidence" value="ECO:0007669"/>
    <property type="project" value="UniProtKB-ARBA"/>
</dbReference>
<keyword evidence="15" id="KW-1185">Reference proteome</keyword>
<dbReference type="Pfam" id="PF21365">
    <property type="entry name" value="Glyco_hydro_31_3rd"/>
    <property type="match status" value="1"/>
</dbReference>